<dbReference type="OMA" id="MNESAYG"/>
<dbReference type="Proteomes" id="UP000654075">
    <property type="component" value="Unassembled WGS sequence"/>
</dbReference>
<protein>
    <submittedName>
        <fullName evidence="1">Uncharacterized protein</fullName>
    </submittedName>
</protein>
<sequence length="167" mass="18349">MAEVHAFQGCYGFSGGNLYAGTVNIHGKPDGKGTLYYLDSGECDVGVFGPELNQIGPGVRFNRERDKAFALEDGTLKAQIANLDRALDRVGLEKAPEERHKGLIPSAIGFSKLRQQQVKAWYQYRALGNMPMNESAYGPNKYPPAWKKSPEELAAEAELKAKFSRGP</sequence>
<name>A0A813GD67_POLGL</name>
<gene>
    <name evidence="1" type="ORF">PGLA1383_LOCUS41355</name>
</gene>
<evidence type="ECO:0000313" key="1">
    <source>
        <dbReference type="EMBL" id="CAE8624178.1"/>
    </source>
</evidence>
<evidence type="ECO:0000313" key="2">
    <source>
        <dbReference type="Proteomes" id="UP000654075"/>
    </source>
</evidence>
<organism evidence="1 2">
    <name type="scientific">Polarella glacialis</name>
    <name type="common">Dinoflagellate</name>
    <dbReference type="NCBI Taxonomy" id="89957"/>
    <lineage>
        <taxon>Eukaryota</taxon>
        <taxon>Sar</taxon>
        <taxon>Alveolata</taxon>
        <taxon>Dinophyceae</taxon>
        <taxon>Suessiales</taxon>
        <taxon>Suessiaceae</taxon>
        <taxon>Polarella</taxon>
    </lineage>
</organism>
<keyword evidence="2" id="KW-1185">Reference proteome</keyword>
<accession>A0A813GD67</accession>
<dbReference type="OrthoDB" id="407638at2759"/>
<reference evidence="1" key="1">
    <citation type="submission" date="2021-02" db="EMBL/GenBank/DDBJ databases">
        <authorList>
            <person name="Dougan E. K."/>
            <person name="Rhodes N."/>
            <person name="Thang M."/>
            <person name="Chan C."/>
        </authorList>
    </citation>
    <scope>NUCLEOTIDE SEQUENCE</scope>
</reference>
<dbReference type="AlphaFoldDB" id="A0A813GD67"/>
<dbReference type="EMBL" id="CAJNNV010028332">
    <property type="protein sequence ID" value="CAE8624178.1"/>
    <property type="molecule type" value="Genomic_DNA"/>
</dbReference>
<proteinExistence type="predicted"/>
<comment type="caution">
    <text evidence="1">The sequence shown here is derived from an EMBL/GenBank/DDBJ whole genome shotgun (WGS) entry which is preliminary data.</text>
</comment>